<dbReference type="SMART" id="SM00225">
    <property type="entry name" value="BTB"/>
    <property type="match status" value="1"/>
</dbReference>
<evidence type="ECO:0000313" key="3">
    <source>
        <dbReference type="Proteomes" id="UP001221142"/>
    </source>
</evidence>
<reference evidence="2" key="1">
    <citation type="submission" date="2023-03" db="EMBL/GenBank/DDBJ databases">
        <title>Massive genome expansion in bonnet fungi (Mycena s.s.) driven by repeated elements and novel gene families across ecological guilds.</title>
        <authorList>
            <consortium name="Lawrence Berkeley National Laboratory"/>
            <person name="Harder C.B."/>
            <person name="Miyauchi S."/>
            <person name="Viragh M."/>
            <person name="Kuo A."/>
            <person name="Thoen E."/>
            <person name="Andreopoulos B."/>
            <person name="Lu D."/>
            <person name="Skrede I."/>
            <person name="Drula E."/>
            <person name="Henrissat B."/>
            <person name="Morin E."/>
            <person name="Kohler A."/>
            <person name="Barry K."/>
            <person name="LaButti K."/>
            <person name="Morin E."/>
            <person name="Salamov A."/>
            <person name="Lipzen A."/>
            <person name="Mereny Z."/>
            <person name="Hegedus B."/>
            <person name="Baldrian P."/>
            <person name="Stursova M."/>
            <person name="Weitz H."/>
            <person name="Taylor A."/>
            <person name="Grigoriev I.V."/>
            <person name="Nagy L.G."/>
            <person name="Martin F."/>
            <person name="Kauserud H."/>
        </authorList>
    </citation>
    <scope>NUCLEOTIDE SEQUENCE</scope>
    <source>
        <strain evidence="2">9284</strain>
    </source>
</reference>
<evidence type="ECO:0000313" key="2">
    <source>
        <dbReference type="EMBL" id="KAJ7614801.1"/>
    </source>
</evidence>
<dbReference type="InterPro" id="IPR000210">
    <property type="entry name" value="BTB/POZ_dom"/>
</dbReference>
<feature type="domain" description="BTB" evidence="1">
    <location>
        <begin position="25"/>
        <end position="98"/>
    </location>
</feature>
<dbReference type="Gene3D" id="3.30.710.10">
    <property type="entry name" value="Potassium Channel Kv1.1, Chain A"/>
    <property type="match status" value="1"/>
</dbReference>
<accession>A0AAD7BAI0</accession>
<organism evidence="2 3">
    <name type="scientific">Roridomyces roridus</name>
    <dbReference type="NCBI Taxonomy" id="1738132"/>
    <lineage>
        <taxon>Eukaryota</taxon>
        <taxon>Fungi</taxon>
        <taxon>Dikarya</taxon>
        <taxon>Basidiomycota</taxon>
        <taxon>Agaricomycotina</taxon>
        <taxon>Agaricomycetes</taxon>
        <taxon>Agaricomycetidae</taxon>
        <taxon>Agaricales</taxon>
        <taxon>Marasmiineae</taxon>
        <taxon>Mycenaceae</taxon>
        <taxon>Roridomyces</taxon>
    </lineage>
</organism>
<sequence length="254" mass="29077">MNLDAEANAEPTHPVRNAKYYLHDPMAIFLVENQLFKVHRHFLVRESEIFNQMFLCPPPSHGQDGSSDEQPITLDGVTAVEFERLHDYFYEEKFQRHGATLEEWIDLLNIAAMFFFDNIRQRAIWAIQHAQWPLAWFSPLDPVDQIVLAKKHNIPEWLRIGYTAICERGRALTHAEGEKLGMSTMVLLAEAREAVRNPHHEVSLAPSPLATPLPPQDTIPVESRLGTPNAFHHNRARVEAIVSQIFFPPPPLTE</sequence>
<name>A0AAD7BAI0_9AGAR</name>
<keyword evidence="3" id="KW-1185">Reference proteome</keyword>
<dbReference type="InterPro" id="IPR011333">
    <property type="entry name" value="SKP1/BTB/POZ_sf"/>
</dbReference>
<comment type="caution">
    <text evidence="2">The sequence shown here is derived from an EMBL/GenBank/DDBJ whole genome shotgun (WGS) entry which is preliminary data.</text>
</comment>
<gene>
    <name evidence="2" type="ORF">FB45DRAFT_802028</name>
</gene>
<dbReference type="Proteomes" id="UP001221142">
    <property type="component" value="Unassembled WGS sequence"/>
</dbReference>
<evidence type="ECO:0000259" key="1">
    <source>
        <dbReference type="PROSITE" id="PS50097"/>
    </source>
</evidence>
<proteinExistence type="predicted"/>
<dbReference type="AlphaFoldDB" id="A0AAD7BAI0"/>
<dbReference type="SUPFAM" id="SSF54695">
    <property type="entry name" value="POZ domain"/>
    <property type="match status" value="1"/>
</dbReference>
<dbReference type="Pfam" id="PF00651">
    <property type="entry name" value="BTB"/>
    <property type="match status" value="1"/>
</dbReference>
<dbReference type="PROSITE" id="PS50097">
    <property type="entry name" value="BTB"/>
    <property type="match status" value="1"/>
</dbReference>
<protein>
    <recommendedName>
        <fullName evidence="1">BTB domain-containing protein</fullName>
    </recommendedName>
</protein>
<dbReference type="CDD" id="cd18186">
    <property type="entry name" value="BTB_POZ_ZBTB_KLHL-like"/>
    <property type="match status" value="1"/>
</dbReference>
<dbReference type="EMBL" id="JARKIF010000025">
    <property type="protein sequence ID" value="KAJ7614801.1"/>
    <property type="molecule type" value="Genomic_DNA"/>
</dbReference>